<dbReference type="RefSeq" id="WP_205111015.1">
    <property type="nucleotide sequence ID" value="NZ_BAAAHT010000001.1"/>
</dbReference>
<feature type="compositionally biased region" description="Gly residues" evidence="9">
    <location>
        <begin position="240"/>
        <end position="249"/>
    </location>
</feature>
<evidence type="ECO:0000256" key="8">
    <source>
        <dbReference type="ARBA" id="ARBA00023136"/>
    </source>
</evidence>
<keyword evidence="8" id="KW-0472">Membrane</keyword>
<dbReference type="PANTHER" id="PTHR43790:SF1">
    <property type="entry name" value="XYLOSE IMPORT ATP-BINDING PROTEIN XYLG"/>
    <property type="match status" value="1"/>
</dbReference>
<dbReference type="EMBL" id="JAFBBU010000001">
    <property type="protein sequence ID" value="MBM7473489.1"/>
    <property type="molecule type" value="Genomic_DNA"/>
</dbReference>
<evidence type="ECO:0000256" key="3">
    <source>
        <dbReference type="ARBA" id="ARBA00022597"/>
    </source>
</evidence>
<proteinExistence type="predicted"/>
<sequence length="550" mass="56980">MPVPTPMLRLRSVSARSSAGTGIRAVSFEVRRGSVHGILGENLSGSSELLAALSGYLSVTEGVLELDGVPTVFAGHAEAEAAGVAVVRGRPSVVPHLTVAENVFLGRERAVRGFVKFDRLHSETTAILAQLGAGATVKAARPAGDLTPAERWVVELARAIVAERRVLLLDEPFSGLDAPGLALVGVAISRAAADGMTIIVATHRIDQLRRIAESVTVLSRGIAVETLERDSAQGQRSGHDGGAGEGASGSWGDVTTQRLIGYMTANVRVTRRVLHESIEPGPVVLAVKDWSAFDPIEATHAVVRHASLSVRRGEIVGLAGLEGSGIAELALSLFGRSWGSSSSGAIEVNGRPLAAKNPQESIAGGLSLSTDANVKYDLQLLGGIPSRISASMLARLARLGFVDRGRDYETAAPAFGLGGISELVGGRGGKGAGPGAGAAGAPGGRVSAGEQRHREALELWLGQPEGVRPAVVILDHPTRGANALGVQQLRDLIVELAASGTGVLLASADLDELLVMTTRVYTLFEGRVTAEIDTRTATPQSLLARMIGPA</sequence>
<comment type="caution">
    <text evidence="11">The sequence shown here is derived from an EMBL/GenBank/DDBJ whole genome shotgun (WGS) entry which is preliminary data.</text>
</comment>
<keyword evidence="1" id="KW-0813">Transport</keyword>
<dbReference type="PANTHER" id="PTHR43790">
    <property type="entry name" value="CARBOHYDRATE TRANSPORT ATP-BINDING PROTEIN MG119-RELATED"/>
    <property type="match status" value="1"/>
</dbReference>
<evidence type="ECO:0000259" key="10">
    <source>
        <dbReference type="PROSITE" id="PS50893"/>
    </source>
</evidence>
<name>A0ABS2L8T8_9MICO</name>
<evidence type="ECO:0000313" key="11">
    <source>
        <dbReference type="EMBL" id="MBM7473489.1"/>
    </source>
</evidence>
<keyword evidence="5" id="KW-0547">Nucleotide-binding</keyword>
<keyword evidence="3 11" id="KW-0762">Sugar transport</keyword>
<gene>
    <name evidence="11" type="ORF">JOE66_003123</name>
</gene>
<dbReference type="InterPro" id="IPR003593">
    <property type="entry name" value="AAA+_ATPase"/>
</dbReference>
<accession>A0ABS2L8T8</accession>
<keyword evidence="12" id="KW-1185">Reference proteome</keyword>
<evidence type="ECO:0000256" key="7">
    <source>
        <dbReference type="ARBA" id="ARBA00022967"/>
    </source>
</evidence>
<keyword evidence="7" id="KW-1278">Translocase</keyword>
<dbReference type="PROSITE" id="PS50893">
    <property type="entry name" value="ABC_TRANSPORTER_2"/>
    <property type="match status" value="2"/>
</dbReference>
<organism evidence="11 12">
    <name type="scientific">Subtercola frigoramans</name>
    <dbReference type="NCBI Taxonomy" id="120298"/>
    <lineage>
        <taxon>Bacteria</taxon>
        <taxon>Bacillati</taxon>
        <taxon>Actinomycetota</taxon>
        <taxon>Actinomycetes</taxon>
        <taxon>Micrococcales</taxon>
        <taxon>Microbacteriaceae</taxon>
        <taxon>Subtercola</taxon>
    </lineage>
</organism>
<dbReference type="InterPro" id="IPR050107">
    <property type="entry name" value="ABC_carbohydrate_import_ATPase"/>
</dbReference>
<dbReference type="SUPFAM" id="SSF52540">
    <property type="entry name" value="P-loop containing nucleoside triphosphate hydrolases"/>
    <property type="match status" value="2"/>
</dbReference>
<dbReference type="InterPro" id="IPR003439">
    <property type="entry name" value="ABC_transporter-like_ATP-bd"/>
</dbReference>
<evidence type="ECO:0000256" key="2">
    <source>
        <dbReference type="ARBA" id="ARBA00022475"/>
    </source>
</evidence>
<feature type="domain" description="ABC transporter" evidence="10">
    <location>
        <begin position="285"/>
        <end position="550"/>
    </location>
</feature>
<dbReference type="GO" id="GO:0005524">
    <property type="term" value="F:ATP binding"/>
    <property type="evidence" value="ECO:0007669"/>
    <property type="project" value="UniProtKB-KW"/>
</dbReference>
<keyword evidence="2" id="KW-1003">Cell membrane</keyword>
<feature type="region of interest" description="Disordered" evidence="9">
    <location>
        <begin position="229"/>
        <end position="250"/>
    </location>
</feature>
<dbReference type="InterPro" id="IPR027417">
    <property type="entry name" value="P-loop_NTPase"/>
</dbReference>
<dbReference type="Pfam" id="PF00005">
    <property type="entry name" value="ABC_tran"/>
    <property type="match status" value="1"/>
</dbReference>
<protein>
    <submittedName>
        <fullName evidence="11">Multiple sugar transport system ATP-binding protein</fullName>
    </submittedName>
</protein>
<keyword evidence="6 11" id="KW-0067">ATP-binding</keyword>
<reference evidence="11 12" key="1">
    <citation type="submission" date="2021-01" db="EMBL/GenBank/DDBJ databases">
        <title>Sequencing the genomes of 1000 actinobacteria strains.</title>
        <authorList>
            <person name="Klenk H.-P."/>
        </authorList>
    </citation>
    <scope>NUCLEOTIDE SEQUENCE [LARGE SCALE GENOMIC DNA]</scope>
    <source>
        <strain evidence="11 12">DSM 13057</strain>
    </source>
</reference>
<evidence type="ECO:0000256" key="4">
    <source>
        <dbReference type="ARBA" id="ARBA00022737"/>
    </source>
</evidence>
<evidence type="ECO:0000313" key="12">
    <source>
        <dbReference type="Proteomes" id="UP000776164"/>
    </source>
</evidence>
<dbReference type="Gene3D" id="3.40.50.300">
    <property type="entry name" value="P-loop containing nucleotide triphosphate hydrolases"/>
    <property type="match status" value="2"/>
</dbReference>
<evidence type="ECO:0000256" key="9">
    <source>
        <dbReference type="SAM" id="MobiDB-lite"/>
    </source>
</evidence>
<keyword evidence="4" id="KW-0677">Repeat</keyword>
<feature type="domain" description="ABC transporter" evidence="10">
    <location>
        <begin position="8"/>
        <end position="245"/>
    </location>
</feature>
<dbReference type="SMART" id="SM00382">
    <property type="entry name" value="AAA"/>
    <property type="match status" value="2"/>
</dbReference>
<evidence type="ECO:0000256" key="5">
    <source>
        <dbReference type="ARBA" id="ARBA00022741"/>
    </source>
</evidence>
<dbReference type="Proteomes" id="UP000776164">
    <property type="component" value="Unassembled WGS sequence"/>
</dbReference>
<evidence type="ECO:0000256" key="6">
    <source>
        <dbReference type="ARBA" id="ARBA00022840"/>
    </source>
</evidence>
<evidence type="ECO:0000256" key="1">
    <source>
        <dbReference type="ARBA" id="ARBA00022448"/>
    </source>
</evidence>